<dbReference type="InterPro" id="IPR013589">
    <property type="entry name" value="Bac_transglu_N"/>
</dbReference>
<dbReference type="OrthoDB" id="5438043at2"/>
<keyword evidence="3" id="KW-1185">Reference proteome</keyword>
<dbReference type="Pfam" id="PF08379">
    <property type="entry name" value="Bact_transglu_N"/>
    <property type="match status" value="1"/>
</dbReference>
<name>A0A2U8FNP9_9BURK</name>
<feature type="domain" description="Transglutaminase-like" evidence="1">
    <location>
        <begin position="180"/>
        <end position="247"/>
    </location>
</feature>
<dbReference type="EMBL" id="CP029210">
    <property type="protein sequence ID" value="AWI52619.1"/>
    <property type="molecule type" value="Genomic_DNA"/>
</dbReference>
<evidence type="ECO:0000313" key="2">
    <source>
        <dbReference type="EMBL" id="AWI52619.1"/>
    </source>
</evidence>
<evidence type="ECO:0000313" key="3">
    <source>
        <dbReference type="Proteomes" id="UP000244892"/>
    </source>
</evidence>
<dbReference type="SMART" id="SM00460">
    <property type="entry name" value="TGc"/>
    <property type="match status" value="1"/>
</dbReference>
<dbReference type="PANTHER" id="PTHR33490">
    <property type="entry name" value="BLR5614 PROTEIN-RELATED"/>
    <property type="match status" value="1"/>
</dbReference>
<dbReference type="InterPro" id="IPR002931">
    <property type="entry name" value="Transglutaminase-like"/>
</dbReference>
<dbReference type="PANTHER" id="PTHR33490:SF1">
    <property type="entry name" value="SLL1233 PROTEIN"/>
    <property type="match status" value="1"/>
</dbReference>
<dbReference type="Gene3D" id="3.10.620.30">
    <property type="match status" value="1"/>
</dbReference>
<accession>A0A2U8FNP9</accession>
<sequence>MTMVSIVFDITHTTTYRYARPVKLGEHRVMFRPRDSHDLRVLATDLEVSPPAQDIRMIMDVYSNSVAIVKPADEAQELRFVCTFTVEHTGSRALDLPVDPHARLYPFTYSGEDQIALAPYLPAFYPAEQARLKTWAQGFLDEGGGQTDSREVLVRMNKAIRENMSYQVRHEEGVQSPGETLDKGSGTCRDFATLMIEAARALGYAARFVSGYVYGAELEQADSAGATHAWLQVYLPGAGWIPFDPTNDLIGGHELIRVGVARHASLASPLSGTWTGAPADYLGMTVDVQVRKRSG</sequence>
<organism evidence="2 3">
    <name type="scientific">Aquabacterium olei</name>
    <dbReference type="NCBI Taxonomy" id="1296669"/>
    <lineage>
        <taxon>Bacteria</taxon>
        <taxon>Pseudomonadati</taxon>
        <taxon>Pseudomonadota</taxon>
        <taxon>Betaproteobacteria</taxon>
        <taxon>Burkholderiales</taxon>
        <taxon>Aquabacterium</taxon>
    </lineage>
</organism>
<dbReference type="InterPro" id="IPR038765">
    <property type="entry name" value="Papain-like_cys_pep_sf"/>
</dbReference>
<dbReference type="Proteomes" id="UP000244892">
    <property type="component" value="Chromosome"/>
</dbReference>
<reference evidence="2 3" key="1">
    <citation type="submission" date="2018-05" db="EMBL/GenBank/DDBJ databases">
        <title>complete genome sequence of Aquabacterium olei NBRC 110486.</title>
        <authorList>
            <person name="Tang B."/>
            <person name="Chang J."/>
            <person name="Zhang L."/>
            <person name="Yang H."/>
        </authorList>
    </citation>
    <scope>NUCLEOTIDE SEQUENCE [LARGE SCALE GENOMIC DNA]</scope>
    <source>
        <strain evidence="2 3">NBRC 110486</strain>
    </source>
</reference>
<dbReference type="AlphaFoldDB" id="A0A2U8FNP9"/>
<proteinExistence type="predicted"/>
<dbReference type="Pfam" id="PF01841">
    <property type="entry name" value="Transglut_core"/>
    <property type="match status" value="1"/>
</dbReference>
<gene>
    <name evidence="2" type="ORF">DEH84_03700</name>
</gene>
<dbReference type="KEGG" id="aon:DEH84_03700"/>
<dbReference type="SUPFAM" id="SSF54001">
    <property type="entry name" value="Cysteine proteinases"/>
    <property type="match status" value="1"/>
</dbReference>
<evidence type="ECO:0000259" key="1">
    <source>
        <dbReference type="SMART" id="SM00460"/>
    </source>
</evidence>
<protein>
    <submittedName>
        <fullName evidence="2">Transglutaminase</fullName>
    </submittedName>
</protein>